<gene>
    <name evidence="8" type="ORF">ACHHYP_14106</name>
</gene>
<proteinExistence type="inferred from homology"/>
<dbReference type="PANTHER" id="PTHR15561">
    <property type="entry name" value="CALCITONIN GENE-RELATED PEPTIDE-RECEPTOR COMPONENT PROTEIN"/>
    <property type="match status" value="1"/>
</dbReference>
<dbReference type="OrthoDB" id="1746530at2759"/>
<keyword evidence="9" id="KW-1185">Reference proteome</keyword>
<dbReference type="Pfam" id="PF03874">
    <property type="entry name" value="RNA_pol_Rpb4"/>
    <property type="match status" value="1"/>
</dbReference>
<evidence type="ECO:0000256" key="6">
    <source>
        <dbReference type="ARBA" id="ARBA00023242"/>
    </source>
</evidence>
<dbReference type="InterPro" id="IPR010997">
    <property type="entry name" value="HRDC-like_sf"/>
</dbReference>
<evidence type="ECO:0000256" key="1">
    <source>
        <dbReference type="ARBA" id="ARBA00004123"/>
    </source>
</evidence>
<reference evidence="8 9" key="1">
    <citation type="journal article" date="2014" name="Genome Biol. Evol.">
        <title>The secreted proteins of Achlya hypogyna and Thraustotheca clavata identify the ancestral oomycete secretome and reveal gene acquisitions by horizontal gene transfer.</title>
        <authorList>
            <person name="Misner I."/>
            <person name="Blouin N."/>
            <person name="Leonard G."/>
            <person name="Richards T.A."/>
            <person name="Lane C.E."/>
        </authorList>
    </citation>
    <scope>NUCLEOTIDE SEQUENCE [LARGE SCALE GENOMIC DNA]</scope>
    <source>
        <strain evidence="8 9">ATCC 48635</strain>
    </source>
</reference>
<dbReference type="PANTHER" id="PTHR15561:SF0">
    <property type="entry name" value="DNA-DIRECTED RNA POLYMERASE III SUBUNIT RPC9"/>
    <property type="match status" value="1"/>
</dbReference>
<comment type="similarity">
    <text evidence="2">Belongs to the eukaryotic RPC9 RNA polymerase subunit family.</text>
</comment>
<dbReference type="EMBL" id="JNBR01002035">
    <property type="protein sequence ID" value="OQR83942.1"/>
    <property type="molecule type" value="Genomic_DNA"/>
</dbReference>
<evidence type="ECO:0000256" key="4">
    <source>
        <dbReference type="ARBA" id="ARBA00022478"/>
    </source>
</evidence>
<protein>
    <recommendedName>
        <fullName evidence="3">DNA-directed RNA polymerase III subunit RPC9</fullName>
    </recommendedName>
</protein>
<name>A0A1V9YE23_ACHHY</name>
<dbReference type="InterPro" id="IPR006590">
    <property type="entry name" value="RNA_pol_Rpb4/RPC9_core"/>
</dbReference>
<evidence type="ECO:0000313" key="8">
    <source>
        <dbReference type="EMBL" id="OQR83942.1"/>
    </source>
</evidence>
<dbReference type="Proteomes" id="UP000243579">
    <property type="component" value="Unassembled WGS sequence"/>
</dbReference>
<evidence type="ECO:0000256" key="5">
    <source>
        <dbReference type="ARBA" id="ARBA00023163"/>
    </source>
</evidence>
<dbReference type="InterPro" id="IPR038846">
    <property type="entry name" value="RPC9"/>
</dbReference>
<dbReference type="SUPFAM" id="SSF47819">
    <property type="entry name" value="HRDC-like"/>
    <property type="match status" value="1"/>
</dbReference>
<dbReference type="GO" id="GO:0000166">
    <property type="term" value="F:nucleotide binding"/>
    <property type="evidence" value="ECO:0007669"/>
    <property type="project" value="InterPro"/>
</dbReference>
<evidence type="ECO:0000313" key="9">
    <source>
        <dbReference type="Proteomes" id="UP000243579"/>
    </source>
</evidence>
<comment type="caution">
    <text evidence="8">The sequence shown here is derived from an EMBL/GenBank/DDBJ whole genome shotgun (WGS) entry which is preliminary data.</text>
</comment>
<feature type="domain" description="RNA polymerase Rpb4/RPC9 core" evidence="7">
    <location>
        <begin position="1"/>
        <end position="126"/>
    </location>
</feature>
<dbReference type="InterPro" id="IPR005574">
    <property type="entry name" value="Rpb4/RPC9"/>
</dbReference>
<evidence type="ECO:0000256" key="3">
    <source>
        <dbReference type="ARBA" id="ARBA00016672"/>
    </source>
</evidence>
<evidence type="ECO:0000256" key="2">
    <source>
        <dbReference type="ARBA" id="ARBA00006898"/>
    </source>
</evidence>
<dbReference type="GO" id="GO:0006384">
    <property type="term" value="P:transcription initiation at RNA polymerase III promoter"/>
    <property type="evidence" value="ECO:0007669"/>
    <property type="project" value="InterPro"/>
</dbReference>
<organism evidence="8 9">
    <name type="scientific">Achlya hypogyna</name>
    <name type="common">Oomycete</name>
    <name type="synonym">Protoachlya hypogyna</name>
    <dbReference type="NCBI Taxonomy" id="1202772"/>
    <lineage>
        <taxon>Eukaryota</taxon>
        <taxon>Sar</taxon>
        <taxon>Stramenopiles</taxon>
        <taxon>Oomycota</taxon>
        <taxon>Saprolegniomycetes</taxon>
        <taxon>Saprolegniales</taxon>
        <taxon>Achlyaceae</taxon>
        <taxon>Achlya</taxon>
    </lineage>
</organism>
<keyword evidence="6" id="KW-0539">Nucleus</keyword>
<dbReference type="Gene3D" id="1.20.1250.40">
    <property type="match status" value="1"/>
</dbReference>
<keyword evidence="4" id="KW-0240">DNA-directed RNA polymerase</keyword>
<dbReference type="InterPro" id="IPR038324">
    <property type="entry name" value="Rpb4/RPC9_sf"/>
</dbReference>
<dbReference type="AlphaFoldDB" id="A0A1V9YE23"/>
<accession>A0A1V9YE23</accession>
<keyword evidence="5" id="KW-0804">Transcription</keyword>
<dbReference type="GO" id="GO:0005666">
    <property type="term" value="C:RNA polymerase III complex"/>
    <property type="evidence" value="ECO:0007669"/>
    <property type="project" value="InterPro"/>
</dbReference>
<dbReference type="STRING" id="1202772.A0A1V9YE23"/>
<evidence type="ECO:0000259" key="7">
    <source>
        <dbReference type="SMART" id="SM00657"/>
    </source>
</evidence>
<sequence>MKVLEVSEGPLTNYEVMCLLEERKKTRMERKGPTAVLYAERNWVDSKVLKCLGQSSAKLLTEDKISAFLTEASAFELTHAEKLQFLNHCPTELVDIHLIVEDCAGRFSEDQIDALLSIAVNTLAEGAIEA</sequence>
<dbReference type="SMART" id="SM00657">
    <property type="entry name" value="RPOL4c"/>
    <property type="match status" value="1"/>
</dbReference>
<comment type="subcellular location">
    <subcellularLocation>
        <location evidence="1">Nucleus</location>
    </subcellularLocation>
</comment>